<accession>A0ABT1WY99</accession>
<dbReference type="SUPFAM" id="SSF54593">
    <property type="entry name" value="Glyoxalase/Bleomycin resistance protein/Dihydroxybiphenyl dioxygenase"/>
    <property type="match status" value="1"/>
</dbReference>
<evidence type="ECO:0008006" key="3">
    <source>
        <dbReference type="Google" id="ProtNLM"/>
    </source>
</evidence>
<gene>
    <name evidence="1" type="ORF">NRP21_02020</name>
</gene>
<dbReference type="EMBL" id="JANJOU010000001">
    <property type="protein sequence ID" value="MCR0980820.1"/>
    <property type="molecule type" value="Genomic_DNA"/>
</dbReference>
<name>A0ABT1WY99_9PROT</name>
<reference evidence="1 2" key="1">
    <citation type="submission" date="2022-06" db="EMBL/GenBank/DDBJ databases">
        <title>Roseomonas CN29.</title>
        <authorList>
            <person name="Cheng Y."/>
            <person name="He X."/>
        </authorList>
    </citation>
    <scope>NUCLEOTIDE SEQUENCE [LARGE SCALE GENOMIC DNA]</scope>
    <source>
        <strain evidence="1 2">CN29</strain>
    </source>
</reference>
<organism evidence="1 2">
    <name type="scientific">Roseomonas populi</name>
    <dbReference type="NCBI Taxonomy" id="3121582"/>
    <lineage>
        <taxon>Bacteria</taxon>
        <taxon>Pseudomonadati</taxon>
        <taxon>Pseudomonadota</taxon>
        <taxon>Alphaproteobacteria</taxon>
        <taxon>Acetobacterales</taxon>
        <taxon>Roseomonadaceae</taxon>
        <taxon>Roseomonas</taxon>
    </lineage>
</organism>
<dbReference type="InterPro" id="IPR029068">
    <property type="entry name" value="Glyas_Bleomycin-R_OHBP_Dase"/>
</dbReference>
<evidence type="ECO:0000313" key="1">
    <source>
        <dbReference type="EMBL" id="MCR0980820.1"/>
    </source>
</evidence>
<proteinExistence type="predicted"/>
<keyword evidence="2" id="KW-1185">Reference proteome</keyword>
<protein>
    <recommendedName>
        <fullName evidence="3">VOC family protein</fullName>
    </recommendedName>
</protein>
<dbReference type="Gene3D" id="3.10.180.10">
    <property type="entry name" value="2,3-Dihydroxybiphenyl 1,2-Dioxygenase, domain 1"/>
    <property type="match status" value="1"/>
</dbReference>
<sequence>MRRWRGGGTEDGPPGLRPSYNANYYGAFVRDPDGNKIEAVTHSAE</sequence>
<comment type="caution">
    <text evidence="1">The sequence shown here is derived from an EMBL/GenBank/DDBJ whole genome shotgun (WGS) entry which is preliminary data.</text>
</comment>
<dbReference type="RefSeq" id="WP_257714696.1">
    <property type="nucleotide sequence ID" value="NZ_JANJOU010000001.1"/>
</dbReference>
<evidence type="ECO:0000313" key="2">
    <source>
        <dbReference type="Proteomes" id="UP001524642"/>
    </source>
</evidence>
<dbReference type="Proteomes" id="UP001524642">
    <property type="component" value="Unassembled WGS sequence"/>
</dbReference>